<dbReference type="AlphaFoldDB" id="A0A9Q3BQB4"/>
<evidence type="ECO:0000313" key="2">
    <source>
        <dbReference type="Proteomes" id="UP000765509"/>
    </source>
</evidence>
<dbReference type="PANTHER" id="PTHR40375:SF2">
    <property type="entry name" value="SPORULATION-SPECIFIC PROTEIN 22"/>
    <property type="match status" value="1"/>
</dbReference>
<evidence type="ECO:0000313" key="1">
    <source>
        <dbReference type="EMBL" id="MBW0469183.1"/>
    </source>
</evidence>
<keyword evidence="2" id="KW-1185">Reference proteome</keyword>
<dbReference type="EMBL" id="AVOT02002102">
    <property type="protein sequence ID" value="MBW0469183.1"/>
    <property type="molecule type" value="Genomic_DNA"/>
</dbReference>
<dbReference type="Proteomes" id="UP000765509">
    <property type="component" value="Unassembled WGS sequence"/>
</dbReference>
<accession>A0A9Q3BQB4</accession>
<dbReference type="GO" id="GO:0090173">
    <property type="term" value="P:regulation of synaptonemal complex assembly"/>
    <property type="evidence" value="ECO:0007669"/>
    <property type="project" value="InterPro"/>
</dbReference>
<gene>
    <name evidence="1" type="ORF">O181_008898</name>
</gene>
<reference evidence="1" key="1">
    <citation type="submission" date="2021-03" db="EMBL/GenBank/DDBJ databases">
        <title>Draft genome sequence of rust myrtle Austropuccinia psidii MF-1, a brazilian biotype.</title>
        <authorList>
            <person name="Quecine M.C."/>
            <person name="Pachon D.M.R."/>
            <person name="Bonatelli M.L."/>
            <person name="Correr F.H."/>
            <person name="Franceschini L.M."/>
            <person name="Leite T.F."/>
            <person name="Margarido G.R.A."/>
            <person name="Almeida C.A."/>
            <person name="Ferrarezi J.A."/>
            <person name="Labate C.A."/>
        </authorList>
    </citation>
    <scope>NUCLEOTIDE SEQUENCE</scope>
    <source>
        <strain evidence="1">MF-1</strain>
    </source>
</reference>
<dbReference type="InterPro" id="IPR039057">
    <property type="entry name" value="Spo22/ZIP4"/>
</dbReference>
<evidence type="ECO:0008006" key="3">
    <source>
        <dbReference type="Google" id="ProtNLM"/>
    </source>
</evidence>
<dbReference type="PANTHER" id="PTHR40375">
    <property type="entry name" value="SPORULATION-SPECIFIC PROTEIN 22"/>
    <property type="match status" value="1"/>
</dbReference>
<name>A0A9Q3BQB4_9BASI</name>
<proteinExistence type="predicted"/>
<protein>
    <recommendedName>
        <fullName evidence="3">Protein ZIP4 homolog</fullName>
    </recommendedName>
</protein>
<organism evidence="1 2">
    <name type="scientific">Austropuccinia psidii MF-1</name>
    <dbReference type="NCBI Taxonomy" id="1389203"/>
    <lineage>
        <taxon>Eukaryota</taxon>
        <taxon>Fungi</taxon>
        <taxon>Dikarya</taxon>
        <taxon>Basidiomycota</taxon>
        <taxon>Pucciniomycotina</taxon>
        <taxon>Pucciniomycetes</taxon>
        <taxon>Pucciniales</taxon>
        <taxon>Sphaerophragmiaceae</taxon>
        <taxon>Austropuccinia</taxon>
    </lineage>
</organism>
<sequence length="1106" mass="126246">MEANHSSQRSRCRECHKRLFDLLDKSRERILGYHPTELSSQSDESQDQLAILTDLTTLLSLAKEFSSLLKKLYRAGSSSGLHSRPADHLQSNDHETYENWMNELDLRGVELWNRASQLRRLLDNNTQLSLQPAQKSHNTHYDECLQILYFQNSNQTVGQKRQRVIDATLLEKICASMRQLAFIMIHAGSPIETNLMAKLKLLEISAKSAKAQLSVYDLDSAMKNIELALELEDQIHVLVKGPESLAKKDDAFAYSMINYYSVKADCSWASGNETGALFNLRKALEILAKYFGAINSADAIKLISRFYTLACGMLKPLSQFQEAAKTEESKRLKLLKASEWLTIALHELDSDKFHTSILTQKRLDHNSPLELKIKIIKALAYSFLEASSYEGNENDDIERKGERALDQALVRCSLNRNLSKSLRKKLTCIIFICKKKEMKPNQQMWLRKIQLLAKRKSFGAELRLAFKSALQTSPFNDQLVYRLMSVSHKVPDEKDRSEAFSQIFSACVVRNNEEERKLGDAAFYAIILNSVDSKKAIKKPPQGVCPPKVSQLEISQEARLKFLKDTADSALLDNSEYRLAPDCALMSQTVVWHFADQYYQDMKFEIAAKWYSFGTHGIFLAIQDMTFSKLTRKAALCWVNHGNYDLARDCLKALFERGNNEAGTHFINFMIDSAQGNEAPAMQAIDRIMSSIDFKPEMLLYAARQANQRGLQKLLYHVLQKVLEASLDDAGSQNIQGLDVVVLLRSLIRIDLSDIHYSGRDIISDAERTLQHYRIAKEMMIQADTTGRCVVSAKDATWLWKTAFNSCISATTNWPESLVFEFFGLTADLISLTRKIPTNLEEVRLLVRHEIHCRFAYLAGTMSQALSIEIGEHNRDELYQSLTESLTVLKKLCESTQEFPTDNAYFEKLMRIRACLCVWEFEIYVLGDEWDAIKKLMRELESANQSHPFVTNSVLESIAEIACQTPRIPLEVLIVLLQHILSILENKSGASVELCSRWLRLIVDLELSMGKDKSALEYSNKALQLKHHHMNEYPADEANWLLAKSWDRSIDLYTSHDIPNSKLWCEMAMKWMEVVVGGRAYEGMMNRHYRDLLKLAADLDQKASFL</sequence>
<comment type="caution">
    <text evidence="1">The sequence shown here is derived from an EMBL/GenBank/DDBJ whole genome shotgun (WGS) entry which is preliminary data.</text>
</comment>
<dbReference type="OrthoDB" id="65716at2759"/>